<dbReference type="Proteomes" id="UP000610846">
    <property type="component" value="Unassembled WGS sequence"/>
</dbReference>
<evidence type="ECO:0000313" key="3">
    <source>
        <dbReference type="Proteomes" id="UP000610846"/>
    </source>
</evidence>
<dbReference type="RefSeq" id="WP_191829194.1">
    <property type="nucleotide sequence ID" value="NZ_JACYHB010000008.1"/>
</dbReference>
<gene>
    <name evidence="2" type="ORF">IF651_11160</name>
</gene>
<organism evidence="2 3">
    <name type="scientific">Cellulosimicrobium arenosum</name>
    <dbReference type="NCBI Taxonomy" id="2708133"/>
    <lineage>
        <taxon>Bacteria</taxon>
        <taxon>Bacillati</taxon>
        <taxon>Actinomycetota</taxon>
        <taxon>Actinomycetes</taxon>
        <taxon>Micrococcales</taxon>
        <taxon>Promicromonosporaceae</taxon>
        <taxon>Cellulosimicrobium</taxon>
    </lineage>
</organism>
<keyword evidence="1" id="KW-1133">Transmembrane helix</keyword>
<feature type="transmembrane region" description="Helical" evidence="1">
    <location>
        <begin position="101"/>
        <end position="125"/>
    </location>
</feature>
<feature type="transmembrane region" description="Helical" evidence="1">
    <location>
        <begin position="38"/>
        <end position="56"/>
    </location>
</feature>
<reference evidence="2" key="2">
    <citation type="submission" date="2020-09" db="EMBL/GenBank/DDBJ databases">
        <authorList>
            <person name="Yu Y."/>
        </authorList>
    </citation>
    <scope>NUCLEOTIDE SEQUENCE</scope>
    <source>
        <strain evidence="2">KCTC 49039</strain>
    </source>
</reference>
<dbReference type="AlphaFoldDB" id="A0A927J0I1"/>
<protein>
    <submittedName>
        <fullName evidence="2">Uncharacterized protein</fullName>
    </submittedName>
</protein>
<reference evidence="2" key="1">
    <citation type="journal article" date="2018" name="Curr. Microbiol.">
        <title>Cellulosimicrobium arenosum sp. nov., Isolated from Marine Sediment Sand.</title>
        <authorList>
            <person name="Oh M."/>
            <person name="Kim J.H."/>
            <person name="Yoon J.H."/>
            <person name="Schumann P."/>
            <person name="Kim W."/>
        </authorList>
    </citation>
    <scope>NUCLEOTIDE SEQUENCE</scope>
    <source>
        <strain evidence="2">KCTC 49039</strain>
    </source>
</reference>
<evidence type="ECO:0000256" key="1">
    <source>
        <dbReference type="SAM" id="Phobius"/>
    </source>
</evidence>
<sequence length="194" mass="19692">MTTPGAGMLRRARVLLLAAAVVGLSVLSHLLAGGRGPGVVPLLVLTVLTAVGVLPFTRARLGLPRLLALLGTGQLVLHVAFERCAALGPATRSAVPGHATTADLAAAVAMLAAHAAATLGLALVLRYGDAVLWRLWAWLTGLGAVHDGAPVLVPRSAAPRTGAPVAHAAPVRGAWHGRAPPWTILAPAHSELLT</sequence>
<proteinExistence type="predicted"/>
<feature type="transmembrane region" description="Helical" evidence="1">
    <location>
        <begin position="63"/>
        <end position="81"/>
    </location>
</feature>
<evidence type="ECO:0000313" key="2">
    <source>
        <dbReference type="EMBL" id="MBD8079615.1"/>
    </source>
</evidence>
<accession>A0A927J0I1</accession>
<keyword evidence="3" id="KW-1185">Reference proteome</keyword>
<dbReference type="EMBL" id="JACYHB010000008">
    <property type="protein sequence ID" value="MBD8079615.1"/>
    <property type="molecule type" value="Genomic_DNA"/>
</dbReference>
<keyword evidence="1" id="KW-0472">Membrane</keyword>
<keyword evidence="1" id="KW-0812">Transmembrane</keyword>
<comment type="caution">
    <text evidence="2">The sequence shown here is derived from an EMBL/GenBank/DDBJ whole genome shotgun (WGS) entry which is preliminary data.</text>
</comment>
<name>A0A927J0I1_9MICO</name>